<accession>A0A1E3H7A6</accession>
<proteinExistence type="predicted"/>
<dbReference type="SUPFAM" id="SSF51338">
    <property type="entry name" value="Composite domain of metallo-dependent hydrolases"/>
    <property type="match status" value="1"/>
</dbReference>
<dbReference type="EMBL" id="MCRJ01000009">
    <property type="protein sequence ID" value="ODN72035.1"/>
    <property type="molecule type" value="Genomic_DNA"/>
</dbReference>
<dbReference type="GO" id="GO:0016810">
    <property type="term" value="F:hydrolase activity, acting on carbon-nitrogen (but not peptide) bonds"/>
    <property type="evidence" value="ECO:0007669"/>
    <property type="project" value="InterPro"/>
</dbReference>
<keyword evidence="2" id="KW-1185">Reference proteome</keyword>
<dbReference type="Gene3D" id="2.30.40.10">
    <property type="entry name" value="Urease, subunit C, domain 1"/>
    <property type="match status" value="1"/>
</dbReference>
<sequence length="65" mass="6813">MTALPRFTLTRGKVAVEEGTVKAEPGHGKFIARPPNAPVNTAFSTWKELVAPRAVARSGIPASGV</sequence>
<evidence type="ECO:0000313" key="2">
    <source>
        <dbReference type="Proteomes" id="UP000094622"/>
    </source>
</evidence>
<dbReference type="Proteomes" id="UP000094622">
    <property type="component" value="Unassembled WGS sequence"/>
</dbReference>
<dbReference type="PATRIC" id="fig|1439726.3.peg.695"/>
<dbReference type="InterPro" id="IPR011059">
    <property type="entry name" value="Metal-dep_hydrolase_composite"/>
</dbReference>
<evidence type="ECO:0000313" key="1">
    <source>
        <dbReference type="EMBL" id="ODN72035.1"/>
    </source>
</evidence>
<gene>
    <name evidence="1" type="ORF">A6302_00660</name>
</gene>
<organism evidence="1 2">
    <name type="scientific">Methylobrevis pamukkalensis</name>
    <dbReference type="NCBI Taxonomy" id="1439726"/>
    <lineage>
        <taxon>Bacteria</taxon>
        <taxon>Pseudomonadati</taxon>
        <taxon>Pseudomonadota</taxon>
        <taxon>Alphaproteobacteria</taxon>
        <taxon>Hyphomicrobiales</taxon>
        <taxon>Pleomorphomonadaceae</taxon>
        <taxon>Methylobrevis</taxon>
    </lineage>
</organism>
<name>A0A1E3H7A6_9HYPH</name>
<dbReference type="AlphaFoldDB" id="A0A1E3H7A6"/>
<reference evidence="1 2" key="1">
    <citation type="submission" date="2016-07" db="EMBL/GenBank/DDBJ databases">
        <title>Draft Genome Sequence of Methylobrevis pamukkalensis PK2.</title>
        <authorList>
            <person name="Vasilenko O.V."/>
            <person name="Doronina N.V."/>
            <person name="Shmareva M.N."/>
            <person name="Tarlachkov S.V."/>
            <person name="Mustakhimov I."/>
            <person name="Trotsenko Y.A."/>
        </authorList>
    </citation>
    <scope>NUCLEOTIDE SEQUENCE [LARGE SCALE GENOMIC DNA]</scope>
    <source>
        <strain evidence="1 2">PK2</strain>
    </source>
</reference>
<comment type="caution">
    <text evidence="1">The sequence shown here is derived from an EMBL/GenBank/DDBJ whole genome shotgun (WGS) entry which is preliminary data.</text>
</comment>
<protein>
    <submittedName>
        <fullName evidence="1">Uncharacterized protein</fullName>
    </submittedName>
</protein>